<organism evidence="2 3">
    <name type="scientific">Paenibacillus sediminis</name>
    <dbReference type="NCBI Taxonomy" id="664909"/>
    <lineage>
        <taxon>Bacteria</taxon>
        <taxon>Bacillati</taxon>
        <taxon>Bacillota</taxon>
        <taxon>Bacilli</taxon>
        <taxon>Bacillales</taxon>
        <taxon>Paenibacillaceae</taxon>
        <taxon>Paenibacillus</taxon>
    </lineage>
</organism>
<feature type="transmembrane region" description="Helical" evidence="1">
    <location>
        <begin position="7"/>
        <end position="25"/>
    </location>
</feature>
<keyword evidence="1" id="KW-1133">Transmembrane helix</keyword>
<protein>
    <submittedName>
        <fullName evidence="2">ABC-type bacteriocin/lantibiotic exporter with double-glycine peptidase domain</fullName>
    </submittedName>
</protein>
<sequence>MILVIKYVLYALFIITSIGSAVNSYRSHRASDPIDRGLFGSRMNIFMGSMLIVLALIQMFVYSGSTLLVVIGAVFMVLGAFNIFAGLRNYNHFSKLKASNS</sequence>
<gene>
    <name evidence="2" type="ORF">J2Z20_002733</name>
</gene>
<keyword evidence="1" id="KW-0812">Transmembrane</keyword>
<dbReference type="EMBL" id="JAGGKP010000007">
    <property type="protein sequence ID" value="MBP1937818.1"/>
    <property type="molecule type" value="Genomic_DNA"/>
</dbReference>
<comment type="caution">
    <text evidence="2">The sequence shown here is derived from an EMBL/GenBank/DDBJ whole genome shotgun (WGS) entry which is preliminary data.</text>
</comment>
<reference evidence="2 3" key="1">
    <citation type="submission" date="2021-03" db="EMBL/GenBank/DDBJ databases">
        <title>Genomic Encyclopedia of Type Strains, Phase IV (KMG-IV): sequencing the most valuable type-strain genomes for metagenomic binning, comparative biology and taxonomic classification.</title>
        <authorList>
            <person name="Goeker M."/>
        </authorList>
    </citation>
    <scope>NUCLEOTIDE SEQUENCE [LARGE SCALE GENOMIC DNA]</scope>
    <source>
        <strain evidence="2 3">DSM 23491</strain>
    </source>
</reference>
<evidence type="ECO:0000256" key="1">
    <source>
        <dbReference type="SAM" id="Phobius"/>
    </source>
</evidence>
<keyword evidence="1" id="KW-0472">Membrane</keyword>
<keyword evidence="3" id="KW-1185">Reference proteome</keyword>
<dbReference type="InterPro" id="IPR025618">
    <property type="entry name" value="YtpI"/>
</dbReference>
<feature type="transmembrane region" description="Helical" evidence="1">
    <location>
        <begin position="67"/>
        <end position="87"/>
    </location>
</feature>
<dbReference type="Proteomes" id="UP001519273">
    <property type="component" value="Unassembled WGS sequence"/>
</dbReference>
<name>A0ABS4H5L4_9BACL</name>
<evidence type="ECO:0000313" key="2">
    <source>
        <dbReference type="EMBL" id="MBP1937818.1"/>
    </source>
</evidence>
<evidence type="ECO:0000313" key="3">
    <source>
        <dbReference type="Proteomes" id="UP001519273"/>
    </source>
</evidence>
<dbReference type="RefSeq" id="WP_209851140.1">
    <property type="nucleotide sequence ID" value="NZ_CBCRVE010000004.1"/>
</dbReference>
<dbReference type="Pfam" id="PF14007">
    <property type="entry name" value="YtpI"/>
    <property type="match status" value="1"/>
</dbReference>
<proteinExistence type="predicted"/>
<accession>A0ABS4H5L4</accession>
<feature type="transmembrane region" description="Helical" evidence="1">
    <location>
        <begin position="45"/>
        <end position="61"/>
    </location>
</feature>